<dbReference type="PANTHER" id="PTHR22734">
    <property type="entry name" value="U3 SMALL NUCLEOLAR RIBONUCLEOPROTEIN PROTEIN IMP4"/>
    <property type="match status" value="1"/>
</dbReference>
<dbReference type="OMA" id="RRTHEFI"/>
<feature type="compositionally biased region" description="Basic and acidic residues" evidence="1">
    <location>
        <begin position="25"/>
        <end position="62"/>
    </location>
</feature>
<dbReference type="SUPFAM" id="SSF52954">
    <property type="entry name" value="Class II aaRS ABD-related"/>
    <property type="match status" value="1"/>
</dbReference>
<dbReference type="GO" id="GO:0000470">
    <property type="term" value="P:maturation of LSU-rRNA"/>
    <property type="evidence" value="ECO:0007669"/>
    <property type="project" value="TreeGrafter"/>
</dbReference>
<dbReference type="InterPro" id="IPR044281">
    <property type="entry name" value="IMP4/RPF1"/>
</dbReference>
<dbReference type="GO" id="GO:0000460">
    <property type="term" value="P:maturation of 5.8S rRNA"/>
    <property type="evidence" value="ECO:0007669"/>
    <property type="project" value="TreeGrafter"/>
</dbReference>
<dbReference type="AlphaFoldDB" id="A0A915J1I9"/>
<evidence type="ECO:0000313" key="4">
    <source>
        <dbReference type="WBParaSite" id="nRc.2.0.1.t20265-RA"/>
    </source>
</evidence>
<accession>A0A915J1I9</accession>
<evidence type="ECO:0000313" key="3">
    <source>
        <dbReference type="Proteomes" id="UP000887565"/>
    </source>
</evidence>
<dbReference type="Proteomes" id="UP000887565">
    <property type="component" value="Unplaced"/>
</dbReference>
<dbReference type="WBParaSite" id="nRc.2.0.1.t20265-RA">
    <property type="protein sequence ID" value="nRc.2.0.1.t20265-RA"/>
    <property type="gene ID" value="nRc.2.0.1.g20265"/>
</dbReference>
<dbReference type="PANTHER" id="PTHR22734:SF3">
    <property type="entry name" value="RIBOSOME PRODUCTION FACTOR 1"/>
    <property type="match status" value="1"/>
</dbReference>
<keyword evidence="3" id="KW-1185">Reference proteome</keyword>
<reference evidence="4" key="1">
    <citation type="submission" date="2022-11" db="UniProtKB">
        <authorList>
            <consortium name="WormBaseParasite"/>
        </authorList>
    </citation>
    <scope>IDENTIFICATION</scope>
</reference>
<dbReference type="GO" id="GO:0030687">
    <property type="term" value="C:preribosome, large subunit precursor"/>
    <property type="evidence" value="ECO:0007669"/>
    <property type="project" value="TreeGrafter"/>
</dbReference>
<protein>
    <submittedName>
        <fullName evidence="4">Brix domain-containing protein</fullName>
    </submittedName>
</protein>
<dbReference type="PROSITE" id="PS50833">
    <property type="entry name" value="BRIX"/>
    <property type="match status" value="1"/>
</dbReference>
<feature type="domain" description="Brix" evidence="2">
    <location>
        <begin position="104"/>
        <end position="175"/>
    </location>
</feature>
<evidence type="ECO:0000256" key="1">
    <source>
        <dbReference type="SAM" id="MobiDB-lite"/>
    </source>
</evidence>
<dbReference type="Gene3D" id="3.40.50.10480">
    <property type="entry name" value="Probable brix-domain ribosomal biogenesis protein"/>
    <property type="match status" value="1"/>
</dbReference>
<name>A0A915J1I9_ROMCU</name>
<sequence length="175" mass="20607">MAKTQKSADSSAPLKITKKSMGLSKTEKGKKLRLEKNKAKRKRQDERRKKREALGERAPAKEVPRTIENTREYDVTMVDPNDEEIAHLEMNDEMATYFKRETTPKVLITISQCAKMKTWKFCYELKRCIPNSEMFSRKYVSMKKLVKQALEKKFTDIIIVNENRRKPSELTLYLR</sequence>
<dbReference type="GO" id="GO:0005730">
    <property type="term" value="C:nucleolus"/>
    <property type="evidence" value="ECO:0007669"/>
    <property type="project" value="TreeGrafter"/>
</dbReference>
<proteinExistence type="predicted"/>
<dbReference type="InterPro" id="IPR007109">
    <property type="entry name" value="Brix"/>
</dbReference>
<feature type="compositionally biased region" description="Polar residues" evidence="1">
    <location>
        <begin position="1"/>
        <end position="10"/>
    </location>
</feature>
<feature type="region of interest" description="Disordered" evidence="1">
    <location>
        <begin position="1"/>
        <end position="62"/>
    </location>
</feature>
<evidence type="ECO:0000259" key="2">
    <source>
        <dbReference type="PROSITE" id="PS50833"/>
    </source>
</evidence>
<dbReference type="GO" id="GO:0042134">
    <property type="term" value="F:rRNA primary transcript binding"/>
    <property type="evidence" value="ECO:0007669"/>
    <property type="project" value="InterPro"/>
</dbReference>
<organism evidence="3 4">
    <name type="scientific">Romanomermis culicivorax</name>
    <name type="common">Nematode worm</name>
    <dbReference type="NCBI Taxonomy" id="13658"/>
    <lineage>
        <taxon>Eukaryota</taxon>
        <taxon>Metazoa</taxon>
        <taxon>Ecdysozoa</taxon>
        <taxon>Nematoda</taxon>
        <taxon>Enoplea</taxon>
        <taxon>Dorylaimia</taxon>
        <taxon>Mermithida</taxon>
        <taxon>Mermithoidea</taxon>
        <taxon>Mermithidae</taxon>
        <taxon>Romanomermis</taxon>
    </lineage>
</organism>